<keyword evidence="3" id="KW-1185">Reference proteome</keyword>
<organism evidence="2 3">
    <name type="scientific">Hyaloscypha hepaticicola</name>
    <dbReference type="NCBI Taxonomy" id="2082293"/>
    <lineage>
        <taxon>Eukaryota</taxon>
        <taxon>Fungi</taxon>
        <taxon>Dikarya</taxon>
        <taxon>Ascomycota</taxon>
        <taxon>Pezizomycotina</taxon>
        <taxon>Leotiomycetes</taxon>
        <taxon>Helotiales</taxon>
        <taxon>Hyaloscyphaceae</taxon>
        <taxon>Hyaloscypha</taxon>
    </lineage>
</organism>
<dbReference type="AlphaFoldDB" id="A0A2J6QHC7"/>
<accession>A0A2J6QHC7</accession>
<sequence>RSFQDQGTGDEIQTGTLSTLPIEVESKRLHHFGDDDHTKGHASNDEHVRHKEKDQDKYPTEC</sequence>
<name>A0A2J6QHC7_9HELO</name>
<proteinExistence type="predicted"/>
<evidence type="ECO:0000313" key="3">
    <source>
        <dbReference type="Proteomes" id="UP000235672"/>
    </source>
</evidence>
<dbReference type="OrthoDB" id="5416172at2759"/>
<feature type="compositionally biased region" description="Basic and acidic residues" evidence="1">
    <location>
        <begin position="24"/>
        <end position="62"/>
    </location>
</feature>
<evidence type="ECO:0000313" key="2">
    <source>
        <dbReference type="EMBL" id="PMD25658.1"/>
    </source>
</evidence>
<dbReference type="EMBL" id="KZ613469">
    <property type="protein sequence ID" value="PMD25658.1"/>
    <property type="molecule type" value="Genomic_DNA"/>
</dbReference>
<feature type="non-terminal residue" evidence="2">
    <location>
        <position position="1"/>
    </location>
</feature>
<evidence type="ECO:0000256" key="1">
    <source>
        <dbReference type="SAM" id="MobiDB-lite"/>
    </source>
</evidence>
<feature type="compositionally biased region" description="Polar residues" evidence="1">
    <location>
        <begin position="1"/>
        <end position="19"/>
    </location>
</feature>
<dbReference type="Proteomes" id="UP000235672">
    <property type="component" value="Unassembled WGS sequence"/>
</dbReference>
<protein>
    <submittedName>
        <fullName evidence="2">Uncharacterized protein</fullName>
    </submittedName>
</protein>
<gene>
    <name evidence="2" type="ORF">NA56DRAFT_564513</name>
</gene>
<reference evidence="2 3" key="1">
    <citation type="submission" date="2016-05" db="EMBL/GenBank/DDBJ databases">
        <title>A degradative enzymes factory behind the ericoid mycorrhizal symbiosis.</title>
        <authorList>
            <consortium name="DOE Joint Genome Institute"/>
            <person name="Martino E."/>
            <person name="Morin E."/>
            <person name="Grelet G."/>
            <person name="Kuo A."/>
            <person name="Kohler A."/>
            <person name="Daghino S."/>
            <person name="Barry K."/>
            <person name="Choi C."/>
            <person name="Cichocki N."/>
            <person name="Clum A."/>
            <person name="Copeland A."/>
            <person name="Hainaut M."/>
            <person name="Haridas S."/>
            <person name="Labutti K."/>
            <person name="Lindquist E."/>
            <person name="Lipzen A."/>
            <person name="Khouja H.-R."/>
            <person name="Murat C."/>
            <person name="Ohm R."/>
            <person name="Olson A."/>
            <person name="Spatafora J."/>
            <person name="Veneault-Fourrey C."/>
            <person name="Henrissat B."/>
            <person name="Grigoriev I."/>
            <person name="Martin F."/>
            <person name="Perotto S."/>
        </authorList>
    </citation>
    <scope>NUCLEOTIDE SEQUENCE [LARGE SCALE GENOMIC DNA]</scope>
    <source>
        <strain evidence="2 3">UAMH 7357</strain>
    </source>
</reference>
<feature type="region of interest" description="Disordered" evidence="1">
    <location>
        <begin position="1"/>
        <end position="62"/>
    </location>
</feature>